<dbReference type="RefSeq" id="WP_011712666.1">
    <property type="nucleotide sequence ID" value="NC_008576.1"/>
</dbReference>
<protein>
    <recommendedName>
        <fullName evidence="2">ABC-type uncharacterized transport system domain-containing protein</fullName>
    </recommendedName>
</protein>
<evidence type="ECO:0000256" key="1">
    <source>
        <dbReference type="SAM" id="Phobius"/>
    </source>
</evidence>
<evidence type="ECO:0000313" key="3">
    <source>
        <dbReference type="EMBL" id="ABK43509.1"/>
    </source>
</evidence>
<keyword evidence="1" id="KW-0812">Transmembrane</keyword>
<organism evidence="3 4">
    <name type="scientific">Magnetococcus marinus (strain ATCC BAA-1437 / JCM 17883 / MC-1)</name>
    <dbReference type="NCBI Taxonomy" id="156889"/>
    <lineage>
        <taxon>Bacteria</taxon>
        <taxon>Pseudomonadati</taxon>
        <taxon>Pseudomonadota</taxon>
        <taxon>Magnetococcia</taxon>
        <taxon>Magnetococcales</taxon>
        <taxon>Magnetococcaceae</taxon>
        <taxon>Magnetococcus</taxon>
    </lineage>
</organism>
<evidence type="ECO:0000259" key="2">
    <source>
        <dbReference type="Pfam" id="PF09822"/>
    </source>
</evidence>
<keyword evidence="4" id="KW-1185">Reference proteome</keyword>
<dbReference type="KEGG" id="mgm:Mmc1_0991"/>
<dbReference type="eggNOG" id="COG3225">
    <property type="taxonomic scope" value="Bacteria"/>
</dbReference>
<dbReference type="Pfam" id="PF09822">
    <property type="entry name" value="ABC_transp_aux"/>
    <property type="match status" value="1"/>
</dbReference>
<reference evidence="3 4" key="2">
    <citation type="journal article" date="2012" name="Int. J. Syst. Evol. Microbiol.">
        <title>Magnetococcus marinus gen. nov., sp. nov., a marine, magnetotactic bacterium that represents a novel lineage (Magnetococcaceae fam. nov.; Magnetococcales ord. nov.) at the base of the Alphaproteobacteria.</title>
        <authorList>
            <person name="Bazylinski D.A."/>
            <person name="Williams T.J."/>
            <person name="Lefevre C.T."/>
            <person name="Berg R.J."/>
            <person name="Zhang C.L."/>
            <person name="Bowser S.S."/>
            <person name="Dean A.J."/>
            <person name="Beveridge T.J."/>
        </authorList>
    </citation>
    <scope>NUCLEOTIDE SEQUENCE [LARGE SCALE GENOMIC DNA]</scope>
    <source>
        <strain evidence="4">ATCC BAA-1437 / JCM 17883 / MC-1</strain>
    </source>
</reference>
<dbReference type="HOGENOM" id="CLU_018716_0_0_5"/>
<dbReference type="SUPFAM" id="SSF52317">
    <property type="entry name" value="Class I glutamine amidotransferase-like"/>
    <property type="match status" value="1"/>
</dbReference>
<feature type="transmembrane region" description="Helical" evidence="1">
    <location>
        <begin position="413"/>
        <end position="434"/>
    </location>
</feature>
<dbReference type="STRING" id="156889.Mmc1_0991"/>
<dbReference type="Proteomes" id="UP000002586">
    <property type="component" value="Chromosome"/>
</dbReference>
<name>A0L6B6_MAGMM</name>
<accession>A0L6B6</accession>
<dbReference type="EMBL" id="CP000471">
    <property type="protein sequence ID" value="ABK43509.1"/>
    <property type="molecule type" value="Genomic_DNA"/>
</dbReference>
<reference evidence="4" key="1">
    <citation type="journal article" date="2009" name="Appl. Environ. Microbiol.">
        <title>Complete genome sequence of the chemolithoautotrophic marine magnetotactic coccus strain MC-1.</title>
        <authorList>
            <person name="Schubbe S."/>
            <person name="Williams T.J."/>
            <person name="Xie G."/>
            <person name="Kiss H.E."/>
            <person name="Brettin T.S."/>
            <person name="Martinez D."/>
            <person name="Ross C.A."/>
            <person name="Schuler D."/>
            <person name="Cox B.L."/>
            <person name="Nealson K.H."/>
            <person name="Bazylinski D.A."/>
        </authorList>
    </citation>
    <scope>NUCLEOTIDE SEQUENCE [LARGE SCALE GENOMIC DNA]</scope>
    <source>
        <strain evidence="4">ATCC BAA-1437 / JCM 17883 / MC-1</strain>
    </source>
</reference>
<dbReference type="InterPro" id="IPR019196">
    <property type="entry name" value="ABC_transp_unknown"/>
</dbReference>
<sequence length="439" mass="48753">MRHRLHYWMALLLGFALLLMLLWGGYQHDRQWDWTANQRHTLSPQSLAAVKALGAVQATLFVEEGGDPDGILRRLLERYRLHNPQLTLHLLDPDLNPAAAEPYGVKGVGVLVLRHGERWEKVEQPDESGITNALLRLAKPQRKQIGFLVGHGEHALAGAGRMAYGQWAKQLRDEGYGVREVALHQQPQVPDDLDLLVVAGPQSALFEGELQHLKAWFEDGGKLLLMLDPGQDDGLQALLTPYGIRWLPGMVIDVGAQVLGANPTTPLITQFPKEHDIFRGMDQVPFLVTAGGLELVRTAGPWHREKLLAGAEQGWLEQDNHVQRRGGRVAFDAETDIKGPITMGVAVQEGAQRLVVVTDSDFAADGFSRYGANLDLAMGMVRWLVQDEALIALKPKPMVDAGLMMDEAQVQGLFVLFVLLLPLLLLLVGGRIWWLRRHL</sequence>
<proteinExistence type="predicted"/>
<dbReference type="OrthoDB" id="9762687at2"/>
<keyword evidence="1" id="KW-1133">Transmembrane helix</keyword>
<keyword evidence="1" id="KW-0472">Membrane</keyword>
<dbReference type="InterPro" id="IPR029062">
    <property type="entry name" value="Class_I_gatase-like"/>
</dbReference>
<gene>
    <name evidence="3" type="ordered locus">Mmc1_0991</name>
</gene>
<dbReference type="AlphaFoldDB" id="A0L6B6"/>
<evidence type="ECO:0000313" key="4">
    <source>
        <dbReference type="Proteomes" id="UP000002586"/>
    </source>
</evidence>
<feature type="domain" description="ABC-type uncharacterised transport system" evidence="2">
    <location>
        <begin position="142"/>
        <end position="367"/>
    </location>
</feature>